<accession>A0AAE7VK01</accession>
<sequence length="191" mass="21910">MATIRLNADKRRAILNNIMAEWKAKHPRPVAPKMNARAAFVKAYQELWYRRSGIEKAVQGGLTPMALYTSSSLHLYIQDRTGKALGTVWEYFRDGEGGKVKLYVPTSTTVVYNDDPLYLQYLKDKSADDKHEIDVAKWNEERHAQVRSYTQALDMFKTLKQLTDGWDGIEKYLPKEFEVQSTAVVVVPQLP</sequence>
<proteinExistence type="predicted"/>
<keyword evidence="2" id="KW-1185">Reference proteome</keyword>
<dbReference type="Proteomes" id="UP000828694">
    <property type="component" value="Segment"/>
</dbReference>
<reference evidence="1 2" key="1">
    <citation type="submission" date="2021-07" db="EMBL/GenBank/DDBJ databases">
        <authorList>
            <person name="Yang M."/>
            <person name="Chen H."/>
            <person name="Ye Y."/>
        </authorList>
    </citation>
    <scope>NUCLEOTIDE SEQUENCE [LARGE SCALE GENOMIC DNA]</scope>
</reference>
<organism evidence="1 2">
    <name type="scientific">Vibrio phage vB_VpP_DE10</name>
    <dbReference type="NCBI Taxonomy" id="2861001"/>
    <lineage>
        <taxon>Viruses</taxon>
        <taxon>Duplodnaviria</taxon>
        <taxon>Heunggongvirae</taxon>
        <taxon>Uroviricota</taxon>
        <taxon>Caudoviricetes</taxon>
        <taxon>Autographivirales</taxon>
        <taxon>Autoscriptoviridae</taxon>
        <taxon>Maculvirus</taxon>
        <taxon>Maculvirus DE10</taxon>
    </lineage>
</organism>
<protein>
    <submittedName>
        <fullName evidence="1">Uncharacterized protein</fullName>
    </submittedName>
</protein>
<evidence type="ECO:0000313" key="1">
    <source>
        <dbReference type="EMBL" id="QXV72157.1"/>
    </source>
</evidence>
<name>A0AAE7VK01_9CAUD</name>
<dbReference type="EMBL" id="MZ516827">
    <property type="protein sequence ID" value="QXV72157.1"/>
    <property type="molecule type" value="Genomic_DNA"/>
</dbReference>
<evidence type="ECO:0000313" key="2">
    <source>
        <dbReference type="Proteomes" id="UP000828694"/>
    </source>
</evidence>